<keyword evidence="3" id="KW-1185">Reference proteome</keyword>
<name>A0AAN9UA05_9PEZI</name>
<accession>A0AAN9UA05</accession>
<reference evidence="2 3" key="1">
    <citation type="submission" date="2024-02" db="EMBL/GenBank/DDBJ databases">
        <title>De novo assembly and annotation of 12 fungi associated with fruit tree decline syndrome in Ontario, Canada.</title>
        <authorList>
            <person name="Sulman M."/>
            <person name="Ellouze W."/>
            <person name="Ilyukhin E."/>
        </authorList>
    </citation>
    <scope>NUCLEOTIDE SEQUENCE [LARGE SCALE GENOMIC DNA]</scope>
    <source>
        <strain evidence="2 3">M11/M66-122</strain>
    </source>
</reference>
<evidence type="ECO:0008006" key="4">
    <source>
        <dbReference type="Google" id="ProtNLM"/>
    </source>
</evidence>
<feature type="region of interest" description="Disordered" evidence="1">
    <location>
        <begin position="1"/>
        <end position="25"/>
    </location>
</feature>
<evidence type="ECO:0000256" key="1">
    <source>
        <dbReference type="SAM" id="MobiDB-lite"/>
    </source>
</evidence>
<sequence length="600" mass="66351">MDLLNETLEHEAANPPTGSARARGARDPQAVSECIGIWADFKTTWYTHPDSPEYCICSSCYEDYIRGTQFYDHFRGSICDDGKPRMCGFSKPRMRDDLFRSAVATGSLDAVVRYMVLRSSIPECKGSGGVNGSAGIQWYRPKDLAIPAMVICRACYEDQVLVHREFATNFELSAFPHPADETWSCDMSVPYISREYSVRAKSRDWASFVREVSARLSLSPCPKEQTIYPDGGGKRWFTPVDGPQGFLVCAACFCDYVLHTGQEPKWRAVAGELVPVFGVSVRCCLGQPNTAALAGRTLETGDYGLFWRAVDAVCREPACERKGIPAREAKWYTLRSNPSGFGVCGACYATSVATYGAADLFVPKTDVAPDATVICSLNPAMPRSGSYTSRFLLMMLTRDPGPLERFANEYAYIPLCRGAKQLANARWFGWSQCKICPECYHQFARGTVLAGAMALQGAPVEGYAMCELYSARMRGLYLAGCAAEPPDPRPLLEASAQRRAVWFETMPRVEQFIRDQNLALGRQQMLQSQSSFYLHVGRQHEAVMQSGLRYDVPGLGSGFSNQLEITGAEYGRQAARVGSQIAGGGWEGIKMLEKRWNAVE</sequence>
<comment type="caution">
    <text evidence="2">The sequence shown here is derived from an EMBL/GenBank/DDBJ whole genome shotgun (WGS) entry which is preliminary data.</text>
</comment>
<organism evidence="2 3">
    <name type="scientific">Diatrype stigma</name>
    <dbReference type="NCBI Taxonomy" id="117547"/>
    <lineage>
        <taxon>Eukaryota</taxon>
        <taxon>Fungi</taxon>
        <taxon>Dikarya</taxon>
        <taxon>Ascomycota</taxon>
        <taxon>Pezizomycotina</taxon>
        <taxon>Sordariomycetes</taxon>
        <taxon>Xylariomycetidae</taxon>
        <taxon>Xylariales</taxon>
        <taxon>Diatrypaceae</taxon>
        <taxon>Diatrype</taxon>
    </lineage>
</organism>
<dbReference type="Proteomes" id="UP001320420">
    <property type="component" value="Unassembled WGS sequence"/>
</dbReference>
<dbReference type="AlphaFoldDB" id="A0AAN9UA05"/>
<gene>
    <name evidence="2" type="ORF">SLS62_010492</name>
</gene>
<dbReference type="EMBL" id="JAKJXP020000131">
    <property type="protein sequence ID" value="KAK7743713.1"/>
    <property type="molecule type" value="Genomic_DNA"/>
</dbReference>
<evidence type="ECO:0000313" key="2">
    <source>
        <dbReference type="EMBL" id="KAK7743713.1"/>
    </source>
</evidence>
<evidence type="ECO:0000313" key="3">
    <source>
        <dbReference type="Proteomes" id="UP001320420"/>
    </source>
</evidence>
<proteinExistence type="predicted"/>
<protein>
    <recommendedName>
        <fullName evidence="4">Integral membrane protein</fullName>
    </recommendedName>
</protein>